<evidence type="ECO:0000256" key="1">
    <source>
        <dbReference type="ARBA" id="ARBA00022527"/>
    </source>
</evidence>
<keyword evidence="1" id="KW-0808">Transferase</keyword>
<dbReference type="Gene3D" id="3.30.565.10">
    <property type="entry name" value="Histidine kinase-like ATPase, C-terminal domain"/>
    <property type="match status" value="1"/>
</dbReference>
<dbReference type="PANTHER" id="PTHR35526:SF3">
    <property type="entry name" value="ANTI-SIGMA-F FACTOR RSBW"/>
    <property type="match status" value="1"/>
</dbReference>
<name>A0A852TNL8_9ACTN</name>
<dbReference type="EMBL" id="JACCCC010000001">
    <property type="protein sequence ID" value="NYE45569.1"/>
    <property type="molecule type" value="Genomic_DNA"/>
</dbReference>
<dbReference type="Pfam" id="PF13581">
    <property type="entry name" value="HATPase_c_2"/>
    <property type="match status" value="1"/>
</dbReference>
<dbReference type="GO" id="GO:0004674">
    <property type="term" value="F:protein serine/threonine kinase activity"/>
    <property type="evidence" value="ECO:0007669"/>
    <property type="project" value="UniProtKB-KW"/>
</dbReference>
<dbReference type="RefSeq" id="WP_179641761.1">
    <property type="nucleotide sequence ID" value="NZ_BAAAYY010000002.1"/>
</dbReference>
<accession>A0A852TNL8</accession>
<protein>
    <submittedName>
        <fullName evidence="3">Anti-sigma regulatory factor (Ser/Thr protein kinase)</fullName>
    </submittedName>
</protein>
<keyword evidence="4" id="KW-1185">Reference proteome</keyword>
<gene>
    <name evidence="3" type="ORF">HDA32_000689</name>
</gene>
<dbReference type="InterPro" id="IPR036890">
    <property type="entry name" value="HATPase_C_sf"/>
</dbReference>
<dbReference type="CDD" id="cd16936">
    <property type="entry name" value="HATPase_RsbW-like"/>
    <property type="match status" value="1"/>
</dbReference>
<keyword evidence="1" id="KW-0723">Serine/threonine-protein kinase</keyword>
<proteinExistence type="predicted"/>
<reference evidence="3 4" key="1">
    <citation type="submission" date="2020-07" db="EMBL/GenBank/DDBJ databases">
        <title>Sequencing the genomes of 1000 actinobacteria strains.</title>
        <authorList>
            <person name="Klenk H.-P."/>
        </authorList>
    </citation>
    <scope>NUCLEOTIDE SEQUENCE [LARGE SCALE GENOMIC DNA]</scope>
    <source>
        <strain evidence="3 4">CXB654</strain>
    </source>
</reference>
<evidence type="ECO:0000313" key="4">
    <source>
        <dbReference type="Proteomes" id="UP000589036"/>
    </source>
</evidence>
<sequence>MSNVIPRPTPAHPGCAWGPAFDRLALPGTLGAPAELRTWAVRCLASCRRPYATSSDLAESLKLVASELATNAVTHSASGEDGGFLVAAIHFPHDCAALWVFDLGPRPGAPSAPQAPPRLLDALDLFDTEHGRGLALIALHSRRYGWTAPPDHPAHSVWAELSAYPVAVAA</sequence>
<evidence type="ECO:0000259" key="2">
    <source>
        <dbReference type="Pfam" id="PF13581"/>
    </source>
</evidence>
<organism evidence="3 4">
    <name type="scientific">Spinactinospora alkalitolerans</name>
    <dbReference type="NCBI Taxonomy" id="687207"/>
    <lineage>
        <taxon>Bacteria</taxon>
        <taxon>Bacillati</taxon>
        <taxon>Actinomycetota</taxon>
        <taxon>Actinomycetes</taxon>
        <taxon>Streptosporangiales</taxon>
        <taxon>Nocardiopsidaceae</taxon>
        <taxon>Spinactinospora</taxon>
    </lineage>
</organism>
<feature type="domain" description="Histidine kinase/HSP90-like ATPase" evidence="2">
    <location>
        <begin position="33"/>
        <end position="138"/>
    </location>
</feature>
<comment type="caution">
    <text evidence="3">The sequence shown here is derived from an EMBL/GenBank/DDBJ whole genome shotgun (WGS) entry which is preliminary data.</text>
</comment>
<keyword evidence="1" id="KW-0418">Kinase</keyword>
<dbReference type="InterPro" id="IPR003594">
    <property type="entry name" value="HATPase_dom"/>
</dbReference>
<dbReference type="PANTHER" id="PTHR35526">
    <property type="entry name" value="ANTI-SIGMA-F FACTOR RSBW-RELATED"/>
    <property type="match status" value="1"/>
</dbReference>
<evidence type="ECO:0000313" key="3">
    <source>
        <dbReference type="EMBL" id="NYE45569.1"/>
    </source>
</evidence>
<dbReference type="InterPro" id="IPR050267">
    <property type="entry name" value="Anti-sigma-factor_SerPK"/>
</dbReference>
<dbReference type="SUPFAM" id="SSF55874">
    <property type="entry name" value="ATPase domain of HSP90 chaperone/DNA topoisomerase II/histidine kinase"/>
    <property type="match status" value="1"/>
</dbReference>
<dbReference type="Proteomes" id="UP000589036">
    <property type="component" value="Unassembled WGS sequence"/>
</dbReference>
<dbReference type="AlphaFoldDB" id="A0A852TNL8"/>